<reference evidence="1 2" key="1">
    <citation type="submission" date="2024-03" db="EMBL/GenBank/DDBJ databases">
        <title>Novel Streptomyces species of biotechnological and ecological value are a feature of Machair soil.</title>
        <authorList>
            <person name="Prole J.R."/>
            <person name="Goodfellow M."/>
            <person name="Allenby N."/>
            <person name="Ward A.C."/>
        </authorList>
    </citation>
    <scope>NUCLEOTIDE SEQUENCE [LARGE SCALE GENOMIC DNA]</scope>
    <source>
        <strain evidence="1 2">MS1.HAVA.3</strain>
    </source>
</reference>
<dbReference type="Proteomes" id="UP001382904">
    <property type="component" value="Unassembled WGS sequence"/>
</dbReference>
<comment type="caution">
    <text evidence="1">The sequence shown here is derived from an EMBL/GenBank/DDBJ whole genome shotgun (WGS) entry which is preliminary data.</text>
</comment>
<sequence>MGRAVAHHDELKARLRVAFRTATSADTELWERTVRQQRVVPLDDADRIAGGGAVDEDLGPKEETNLVLAKLSPEELKVARCERRRGSPGSEPR</sequence>
<protein>
    <submittedName>
        <fullName evidence="1">Uncharacterized protein</fullName>
    </submittedName>
</protein>
<organism evidence="1 2">
    <name type="scientific">Streptomyces caledonius</name>
    <dbReference type="NCBI Taxonomy" id="3134107"/>
    <lineage>
        <taxon>Bacteria</taxon>
        <taxon>Bacillati</taxon>
        <taxon>Actinomycetota</taxon>
        <taxon>Actinomycetes</taxon>
        <taxon>Kitasatosporales</taxon>
        <taxon>Streptomycetaceae</taxon>
        <taxon>Streptomyces</taxon>
    </lineage>
</organism>
<keyword evidence="2" id="KW-1185">Reference proteome</keyword>
<gene>
    <name evidence="1" type="ORF">WKI68_02185</name>
</gene>
<dbReference type="EMBL" id="JBBKAM010000002">
    <property type="protein sequence ID" value="MEJ8640565.1"/>
    <property type="molecule type" value="Genomic_DNA"/>
</dbReference>
<proteinExistence type="predicted"/>
<name>A0ABU8TYR4_9ACTN</name>
<accession>A0ABU8TYR4</accession>
<evidence type="ECO:0000313" key="2">
    <source>
        <dbReference type="Proteomes" id="UP001382904"/>
    </source>
</evidence>
<evidence type="ECO:0000313" key="1">
    <source>
        <dbReference type="EMBL" id="MEJ8640565.1"/>
    </source>
</evidence>